<accession>W4KD79</accession>
<comment type="similarity">
    <text evidence="1">Belongs to the LCL2 family.</text>
</comment>
<keyword evidence="5" id="KW-1185">Reference proteome</keyword>
<dbReference type="GeneID" id="20677692"/>
<evidence type="ECO:0000256" key="2">
    <source>
        <dbReference type="ARBA" id="ARBA00018534"/>
    </source>
</evidence>
<keyword evidence="3" id="KW-0732">Signal</keyword>
<dbReference type="RefSeq" id="XP_009543219.1">
    <property type="nucleotide sequence ID" value="XM_009544924.1"/>
</dbReference>
<evidence type="ECO:0000256" key="3">
    <source>
        <dbReference type="ARBA" id="ARBA00022729"/>
    </source>
</evidence>
<dbReference type="eggNOG" id="ENOG502S416">
    <property type="taxonomic scope" value="Eukaryota"/>
</dbReference>
<dbReference type="Proteomes" id="UP000030671">
    <property type="component" value="Unassembled WGS sequence"/>
</dbReference>
<evidence type="ECO:0000313" key="5">
    <source>
        <dbReference type="Proteomes" id="UP000030671"/>
    </source>
</evidence>
<dbReference type="HOGENOM" id="CLU_142363_2_1_1"/>
<dbReference type="KEGG" id="hir:HETIRDRAFT_47650"/>
<name>W4KD79_HETIT</name>
<dbReference type="InterPro" id="IPR034543">
    <property type="entry name" value="LCL2"/>
</dbReference>
<sequence>MASAQFQFFDGMFGQRQQQQQQPSGASQWATHADSTSCSEYLCPATLACVTRPEECPCPHVQDVKCVVPDDQDRDHGTVLCVRGGSDCAAVEQLGKKFTK</sequence>
<dbReference type="PANTHER" id="PTHR38425:SF1">
    <property type="entry name" value="LONG CHRONOLOGICAL LIFESPAN PROTEIN 2"/>
    <property type="match status" value="1"/>
</dbReference>
<dbReference type="STRING" id="747525.W4KD79"/>
<protein>
    <recommendedName>
        <fullName evidence="2">Long chronological lifespan protein 2</fullName>
    </recommendedName>
</protein>
<proteinExistence type="inferred from homology"/>
<dbReference type="PANTHER" id="PTHR38425">
    <property type="entry name" value="LONG CHRONOLOGICAL LIFESPAN PROTEIN 2"/>
    <property type="match status" value="1"/>
</dbReference>
<evidence type="ECO:0000256" key="1">
    <source>
        <dbReference type="ARBA" id="ARBA00010545"/>
    </source>
</evidence>
<dbReference type="EMBL" id="KI925456">
    <property type="protein sequence ID" value="ETW83704.1"/>
    <property type="molecule type" value="Genomic_DNA"/>
</dbReference>
<gene>
    <name evidence="4" type="ORF">HETIRDRAFT_47650</name>
</gene>
<dbReference type="AlphaFoldDB" id="W4KD79"/>
<organism evidence="4 5">
    <name type="scientific">Heterobasidion irregulare (strain TC 32-1)</name>
    <dbReference type="NCBI Taxonomy" id="747525"/>
    <lineage>
        <taxon>Eukaryota</taxon>
        <taxon>Fungi</taxon>
        <taxon>Dikarya</taxon>
        <taxon>Basidiomycota</taxon>
        <taxon>Agaricomycotina</taxon>
        <taxon>Agaricomycetes</taxon>
        <taxon>Russulales</taxon>
        <taxon>Bondarzewiaceae</taxon>
        <taxon>Heterobasidion</taxon>
        <taxon>Heterobasidion annosum species complex</taxon>
    </lineage>
</organism>
<evidence type="ECO:0000313" key="4">
    <source>
        <dbReference type="EMBL" id="ETW83704.1"/>
    </source>
</evidence>
<reference evidence="4 5" key="1">
    <citation type="journal article" date="2012" name="New Phytol.">
        <title>Insight into trade-off between wood decay and parasitism from the genome of a fungal forest pathogen.</title>
        <authorList>
            <person name="Olson A."/>
            <person name="Aerts A."/>
            <person name="Asiegbu F."/>
            <person name="Belbahri L."/>
            <person name="Bouzid O."/>
            <person name="Broberg A."/>
            <person name="Canback B."/>
            <person name="Coutinho P.M."/>
            <person name="Cullen D."/>
            <person name="Dalman K."/>
            <person name="Deflorio G."/>
            <person name="van Diepen L.T."/>
            <person name="Dunand C."/>
            <person name="Duplessis S."/>
            <person name="Durling M."/>
            <person name="Gonthier P."/>
            <person name="Grimwood J."/>
            <person name="Fossdal C.G."/>
            <person name="Hansson D."/>
            <person name="Henrissat B."/>
            <person name="Hietala A."/>
            <person name="Himmelstrand K."/>
            <person name="Hoffmeister D."/>
            <person name="Hogberg N."/>
            <person name="James T.Y."/>
            <person name="Karlsson M."/>
            <person name="Kohler A."/>
            <person name="Kues U."/>
            <person name="Lee Y.H."/>
            <person name="Lin Y.C."/>
            <person name="Lind M."/>
            <person name="Lindquist E."/>
            <person name="Lombard V."/>
            <person name="Lucas S."/>
            <person name="Lunden K."/>
            <person name="Morin E."/>
            <person name="Murat C."/>
            <person name="Park J."/>
            <person name="Raffaello T."/>
            <person name="Rouze P."/>
            <person name="Salamov A."/>
            <person name="Schmutz J."/>
            <person name="Solheim H."/>
            <person name="Stahlberg J."/>
            <person name="Velez H."/>
            <person name="de Vries R.P."/>
            <person name="Wiebenga A."/>
            <person name="Woodward S."/>
            <person name="Yakovlev I."/>
            <person name="Garbelotto M."/>
            <person name="Martin F."/>
            <person name="Grigoriev I.V."/>
            <person name="Stenlid J."/>
        </authorList>
    </citation>
    <scope>NUCLEOTIDE SEQUENCE [LARGE SCALE GENOMIC DNA]</scope>
    <source>
        <strain evidence="4 5">TC 32-1</strain>
    </source>
</reference>
<dbReference type="OrthoDB" id="2234316at2759"/>
<dbReference type="GO" id="GO:0036503">
    <property type="term" value="P:ERAD pathway"/>
    <property type="evidence" value="ECO:0007669"/>
    <property type="project" value="TreeGrafter"/>
</dbReference>
<dbReference type="InParanoid" id="W4KD79"/>